<sequence>MDERRRQRRQQRILEAGQSRLSKITGNEYLDKTPAAKPVRQQEPQEPSVFQRRNSTDDPSEELGAPEPINVLDHMLNESLLQQFSSSPFTNISNSNEQQQQTAVVADYSRYWNLLHLVLMTFLAVYAVYKERIVMGEELFSSLLSQEAHIYSSAYTPFFWYFALLELGLLSARFLLQKDQMTSNNSILATIASQLPHPYNQVINLFMRYRLIGTLFIQDVFILVFVTGLSIICMK</sequence>
<dbReference type="PANTHER" id="PTHR28263">
    <property type="entry name" value="GOLGI TO ER TRAFFIC PROTEIN 2"/>
    <property type="match status" value="1"/>
</dbReference>
<dbReference type="OrthoDB" id="5393181at2759"/>
<feature type="transmembrane region" description="Helical" evidence="5">
    <location>
        <begin position="111"/>
        <end position="129"/>
    </location>
</feature>
<proteinExistence type="predicted"/>
<dbReference type="EMBL" id="JAANQT010000876">
    <property type="protein sequence ID" value="KAG1307829.1"/>
    <property type="molecule type" value="Genomic_DNA"/>
</dbReference>
<feature type="region of interest" description="Disordered" evidence="4">
    <location>
        <begin position="1"/>
        <end position="66"/>
    </location>
</feature>
<name>A0A9P6X958_RHIOR</name>
<evidence type="ECO:0008006" key="8">
    <source>
        <dbReference type="Google" id="ProtNLM"/>
    </source>
</evidence>
<keyword evidence="1 5" id="KW-0812">Transmembrane</keyword>
<dbReference type="PANTHER" id="PTHR28263:SF1">
    <property type="entry name" value="GOLGI TO ER TRAFFIC PROTEIN 2"/>
    <property type="match status" value="1"/>
</dbReference>
<dbReference type="Pfam" id="PF08690">
    <property type="entry name" value="GET2"/>
    <property type="match status" value="1"/>
</dbReference>
<feature type="transmembrane region" description="Helical" evidence="5">
    <location>
        <begin position="211"/>
        <end position="232"/>
    </location>
</feature>
<comment type="caution">
    <text evidence="6">The sequence shown here is derived from an EMBL/GenBank/DDBJ whole genome shotgun (WGS) entry which is preliminary data.</text>
</comment>
<keyword evidence="3 5" id="KW-0472">Membrane</keyword>
<evidence type="ECO:0000313" key="6">
    <source>
        <dbReference type="EMBL" id="KAG1307829.1"/>
    </source>
</evidence>
<reference evidence="6" key="1">
    <citation type="journal article" date="2020" name="Microb. Genom.">
        <title>Genetic diversity of clinical and environmental Mucorales isolates obtained from an investigation of mucormycosis cases among solid organ transplant recipients.</title>
        <authorList>
            <person name="Nguyen M.H."/>
            <person name="Kaul D."/>
            <person name="Muto C."/>
            <person name="Cheng S.J."/>
            <person name="Richter R.A."/>
            <person name="Bruno V.M."/>
            <person name="Liu G."/>
            <person name="Beyhan S."/>
            <person name="Sundermann A.J."/>
            <person name="Mounaud S."/>
            <person name="Pasculle A.W."/>
            <person name="Nierman W.C."/>
            <person name="Driscoll E."/>
            <person name="Cumbie R."/>
            <person name="Clancy C.J."/>
            <person name="Dupont C.L."/>
        </authorList>
    </citation>
    <scope>NUCLEOTIDE SEQUENCE</scope>
    <source>
        <strain evidence="6">GL11</strain>
    </source>
</reference>
<dbReference type="Proteomes" id="UP000716291">
    <property type="component" value="Unassembled WGS sequence"/>
</dbReference>
<gene>
    <name evidence="6" type="ORF">G6F64_006508</name>
</gene>
<keyword evidence="7" id="KW-1185">Reference proteome</keyword>
<accession>A0A9P6X958</accession>
<evidence type="ECO:0000256" key="1">
    <source>
        <dbReference type="ARBA" id="ARBA00022692"/>
    </source>
</evidence>
<protein>
    <recommendedName>
        <fullName evidence="8">Golgi to ER traffic protein 2</fullName>
    </recommendedName>
</protein>
<feature type="compositionally biased region" description="Basic residues" evidence="4">
    <location>
        <begin position="1"/>
        <end position="11"/>
    </location>
</feature>
<dbReference type="AlphaFoldDB" id="A0A9P6X958"/>
<evidence type="ECO:0000256" key="2">
    <source>
        <dbReference type="ARBA" id="ARBA00022989"/>
    </source>
</evidence>
<evidence type="ECO:0000256" key="3">
    <source>
        <dbReference type="ARBA" id="ARBA00023136"/>
    </source>
</evidence>
<organism evidence="6 7">
    <name type="scientific">Rhizopus oryzae</name>
    <name type="common">Mucormycosis agent</name>
    <name type="synonym">Rhizopus arrhizus var. delemar</name>
    <dbReference type="NCBI Taxonomy" id="64495"/>
    <lineage>
        <taxon>Eukaryota</taxon>
        <taxon>Fungi</taxon>
        <taxon>Fungi incertae sedis</taxon>
        <taxon>Mucoromycota</taxon>
        <taxon>Mucoromycotina</taxon>
        <taxon>Mucoromycetes</taxon>
        <taxon>Mucorales</taxon>
        <taxon>Mucorineae</taxon>
        <taxon>Rhizopodaceae</taxon>
        <taxon>Rhizopus</taxon>
    </lineage>
</organism>
<evidence type="ECO:0000256" key="5">
    <source>
        <dbReference type="SAM" id="Phobius"/>
    </source>
</evidence>
<evidence type="ECO:0000313" key="7">
    <source>
        <dbReference type="Proteomes" id="UP000716291"/>
    </source>
</evidence>
<feature type="transmembrane region" description="Helical" evidence="5">
    <location>
        <begin position="158"/>
        <end position="176"/>
    </location>
</feature>
<dbReference type="InterPro" id="IPR028143">
    <property type="entry name" value="Get2/sif1"/>
</dbReference>
<keyword evidence="2 5" id="KW-1133">Transmembrane helix</keyword>
<evidence type="ECO:0000256" key="4">
    <source>
        <dbReference type="SAM" id="MobiDB-lite"/>
    </source>
</evidence>